<sequence length="101" mass="10598">MQACVAIVFFLQQWAGAFFPFFFFFFFFFLLGCVTRWEADIEPGGVLVSGGSIWKGSSALGCRRGGAGMGSKVQQLWVEAGGLCAAVEAGEGQGPCVDGGG</sequence>
<keyword evidence="1" id="KW-0812">Transmembrane</keyword>
<protein>
    <submittedName>
        <fullName evidence="2">Uncharacterized protein</fullName>
    </submittedName>
</protein>
<feature type="transmembrane region" description="Helical" evidence="1">
    <location>
        <begin position="6"/>
        <end position="31"/>
    </location>
</feature>
<evidence type="ECO:0000313" key="3">
    <source>
        <dbReference type="Proteomes" id="UP000238479"/>
    </source>
</evidence>
<dbReference type="AlphaFoldDB" id="A0A2P6PYU6"/>
<comment type="caution">
    <text evidence="2">The sequence shown here is derived from an EMBL/GenBank/DDBJ whole genome shotgun (WGS) entry which is preliminary data.</text>
</comment>
<gene>
    <name evidence="2" type="ORF">RchiOBHm_Chr6g0301901</name>
</gene>
<organism evidence="2 3">
    <name type="scientific">Rosa chinensis</name>
    <name type="common">China rose</name>
    <dbReference type="NCBI Taxonomy" id="74649"/>
    <lineage>
        <taxon>Eukaryota</taxon>
        <taxon>Viridiplantae</taxon>
        <taxon>Streptophyta</taxon>
        <taxon>Embryophyta</taxon>
        <taxon>Tracheophyta</taxon>
        <taxon>Spermatophyta</taxon>
        <taxon>Magnoliopsida</taxon>
        <taxon>eudicotyledons</taxon>
        <taxon>Gunneridae</taxon>
        <taxon>Pentapetalae</taxon>
        <taxon>rosids</taxon>
        <taxon>fabids</taxon>
        <taxon>Rosales</taxon>
        <taxon>Rosaceae</taxon>
        <taxon>Rosoideae</taxon>
        <taxon>Rosoideae incertae sedis</taxon>
        <taxon>Rosa</taxon>
    </lineage>
</organism>
<dbReference type="Gramene" id="PRQ27117">
    <property type="protein sequence ID" value="PRQ27117"/>
    <property type="gene ID" value="RchiOBHm_Chr6g0301901"/>
</dbReference>
<keyword evidence="1" id="KW-1133">Transmembrane helix</keyword>
<name>A0A2P6PYU6_ROSCH</name>
<keyword evidence="3" id="KW-1185">Reference proteome</keyword>
<keyword evidence="1" id="KW-0472">Membrane</keyword>
<proteinExistence type="predicted"/>
<evidence type="ECO:0000313" key="2">
    <source>
        <dbReference type="EMBL" id="PRQ27117.1"/>
    </source>
</evidence>
<evidence type="ECO:0000256" key="1">
    <source>
        <dbReference type="SAM" id="Phobius"/>
    </source>
</evidence>
<reference evidence="2 3" key="1">
    <citation type="journal article" date="2018" name="Nat. Genet.">
        <title>The Rosa genome provides new insights in the design of modern roses.</title>
        <authorList>
            <person name="Bendahmane M."/>
        </authorList>
    </citation>
    <scope>NUCLEOTIDE SEQUENCE [LARGE SCALE GENOMIC DNA]</scope>
    <source>
        <strain evidence="3">cv. Old Blush</strain>
    </source>
</reference>
<accession>A0A2P6PYU6</accession>
<dbReference type="EMBL" id="PDCK01000044">
    <property type="protein sequence ID" value="PRQ27117.1"/>
    <property type="molecule type" value="Genomic_DNA"/>
</dbReference>
<dbReference type="Proteomes" id="UP000238479">
    <property type="component" value="Chromosome 6"/>
</dbReference>